<reference evidence="1 2" key="1">
    <citation type="submission" date="2023-11" db="EMBL/GenBank/DDBJ databases">
        <title>Halocaridina rubra genome assembly.</title>
        <authorList>
            <person name="Smith C."/>
        </authorList>
    </citation>
    <scope>NUCLEOTIDE SEQUENCE [LARGE SCALE GENOMIC DNA]</scope>
    <source>
        <strain evidence="1">EP-1</strain>
        <tissue evidence="1">Whole</tissue>
    </source>
</reference>
<dbReference type="AlphaFoldDB" id="A0AAN8WT57"/>
<keyword evidence="2" id="KW-1185">Reference proteome</keyword>
<dbReference type="Proteomes" id="UP001381693">
    <property type="component" value="Unassembled WGS sequence"/>
</dbReference>
<evidence type="ECO:0000313" key="1">
    <source>
        <dbReference type="EMBL" id="KAK7070562.1"/>
    </source>
</evidence>
<sequence>MTSWNAYKLVDHNPPEEITYSQIFKGLKSFEKHFKVDFQPNAHPSFLSWDLKLEEKKVSKQRTRSVAQKEGAKSLPPVIRKYTFAFSPKEEILFMNKALIQKLQNPLRTTLHCNGFEKLTLAHGIPTHLLMLYNQAKERNPDILELQYQEGILNYLDGISSGHPLVAEMDRPSEEHKNLHLSIGSLPEKIPQIKKLCVDVRNMPITTKNPKLEGYRYQEISVEVSGPSVFHMYKTLVEENIIKDTPPWLKKMRARGSYHCNAHYT</sequence>
<organism evidence="1 2">
    <name type="scientific">Halocaridina rubra</name>
    <name type="common">Hawaiian red shrimp</name>
    <dbReference type="NCBI Taxonomy" id="373956"/>
    <lineage>
        <taxon>Eukaryota</taxon>
        <taxon>Metazoa</taxon>
        <taxon>Ecdysozoa</taxon>
        <taxon>Arthropoda</taxon>
        <taxon>Crustacea</taxon>
        <taxon>Multicrustacea</taxon>
        <taxon>Malacostraca</taxon>
        <taxon>Eumalacostraca</taxon>
        <taxon>Eucarida</taxon>
        <taxon>Decapoda</taxon>
        <taxon>Pleocyemata</taxon>
        <taxon>Caridea</taxon>
        <taxon>Atyoidea</taxon>
        <taxon>Atyidae</taxon>
        <taxon>Halocaridina</taxon>
    </lineage>
</organism>
<name>A0AAN8WT57_HALRR</name>
<protein>
    <submittedName>
        <fullName evidence="1">Uncharacterized protein</fullName>
    </submittedName>
</protein>
<dbReference type="EMBL" id="JAXCGZ010015309">
    <property type="protein sequence ID" value="KAK7070562.1"/>
    <property type="molecule type" value="Genomic_DNA"/>
</dbReference>
<evidence type="ECO:0000313" key="2">
    <source>
        <dbReference type="Proteomes" id="UP001381693"/>
    </source>
</evidence>
<accession>A0AAN8WT57</accession>
<gene>
    <name evidence="1" type="ORF">SK128_006800</name>
</gene>
<comment type="caution">
    <text evidence="1">The sequence shown here is derived from an EMBL/GenBank/DDBJ whole genome shotgun (WGS) entry which is preliminary data.</text>
</comment>
<proteinExistence type="predicted"/>